<dbReference type="InterPro" id="IPR011051">
    <property type="entry name" value="RmlC_Cupin_sf"/>
</dbReference>
<dbReference type="InterPro" id="IPR003829">
    <property type="entry name" value="Pirin_N_dom"/>
</dbReference>
<sequence>MTPVKLDRSVKRTHRTGDFGIEILFPGMTLGQGDSGIGAIGRIDQALIGPGGFVALHPHRDDEILTYMRGGTMLHRDTVGNEEVLTKTRLMLMNAGHTFQHEEKMVGTEDIEALQIFIRPRAPALEPMVQFHDFPDAISQDEWRLIAGPKGEAPLELRAAAWVQDSHLSAGAKLALPAVPVPGAMRLLYVFAGRASVGTKALCDGESLVLDDEAYVVEAQADTDLVLFTTDASVPVFKGGMFSGNVLAR</sequence>
<reference evidence="4 5" key="1">
    <citation type="submission" date="2019-05" db="EMBL/GenBank/DDBJ databases">
        <authorList>
            <person name="Zhou X."/>
        </authorList>
    </citation>
    <scope>NUCLEOTIDE SEQUENCE [LARGE SCALE GENOMIC DNA]</scope>
    <source>
        <strain evidence="4 5">DSM 432</strain>
    </source>
</reference>
<comment type="similarity">
    <text evidence="1 2">Belongs to the pirin family.</text>
</comment>
<name>A0A6C1KDU6_XANAU</name>
<dbReference type="PANTHER" id="PTHR43212">
    <property type="entry name" value="QUERCETIN 2,3-DIOXYGENASE"/>
    <property type="match status" value="1"/>
</dbReference>
<proteinExistence type="inferred from homology"/>
<evidence type="ECO:0000313" key="4">
    <source>
        <dbReference type="EMBL" id="TLX41414.1"/>
    </source>
</evidence>
<organism evidence="4 5">
    <name type="scientific">Xanthobacter autotrophicus</name>
    <dbReference type="NCBI Taxonomy" id="280"/>
    <lineage>
        <taxon>Bacteria</taxon>
        <taxon>Pseudomonadati</taxon>
        <taxon>Pseudomonadota</taxon>
        <taxon>Alphaproteobacteria</taxon>
        <taxon>Hyphomicrobiales</taxon>
        <taxon>Xanthobacteraceae</taxon>
        <taxon>Xanthobacter</taxon>
    </lineage>
</organism>
<dbReference type="EMBL" id="VAUP01000037">
    <property type="protein sequence ID" value="TLX41414.1"/>
    <property type="molecule type" value="Genomic_DNA"/>
</dbReference>
<dbReference type="InterPro" id="IPR012093">
    <property type="entry name" value="Pirin"/>
</dbReference>
<evidence type="ECO:0000256" key="2">
    <source>
        <dbReference type="RuleBase" id="RU003457"/>
    </source>
</evidence>
<dbReference type="PANTHER" id="PTHR43212:SF3">
    <property type="entry name" value="QUERCETIN 2,3-DIOXYGENASE"/>
    <property type="match status" value="1"/>
</dbReference>
<dbReference type="AlphaFoldDB" id="A0A6C1KDU6"/>
<feature type="domain" description="Pirin N-terminal" evidence="3">
    <location>
        <begin position="54"/>
        <end position="118"/>
    </location>
</feature>
<accession>A0A6C1KDU6</accession>
<dbReference type="RefSeq" id="WP_138400928.1">
    <property type="nucleotide sequence ID" value="NZ_JBAFVI010000006.1"/>
</dbReference>
<dbReference type="Pfam" id="PF02678">
    <property type="entry name" value="Pirin"/>
    <property type="match status" value="1"/>
</dbReference>
<gene>
    <name evidence="4" type="ORF">FBQ73_18280</name>
</gene>
<evidence type="ECO:0000256" key="1">
    <source>
        <dbReference type="ARBA" id="ARBA00008416"/>
    </source>
</evidence>
<dbReference type="OrthoDB" id="9780903at2"/>
<evidence type="ECO:0000313" key="5">
    <source>
        <dbReference type="Proteomes" id="UP000305131"/>
    </source>
</evidence>
<dbReference type="Gene3D" id="2.60.120.10">
    <property type="entry name" value="Jelly Rolls"/>
    <property type="match status" value="1"/>
</dbReference>
<protein>
    <submittedName>
        <fullName evidence="4">Pirin family protein</fullName>
    </submittedName>
</protein>
<dbReference type="Proteomes" id="UP000305131">
    <property type="component" value="Unassembled WGS sequence"/>
</dbReference>
<comment type="caution">
    <text evidence="4">The sequence shown here is derived from an EMBL/GenBank/DDBJ whole genome shotgun (WGS) entry which is preliminary data.</text>
</comment>
<dbReference type="SUPFAM" id="SSF51182">
    <property type="entry name" value="RmlC-like cupins"/>
    <property type="match status" value="1"/>
</dbReference>
<dbReference type="GeneID" id="95775399"/>
<evidence type="ECO:0000259" key="3">
    <source>
        <dbReference type="Pfam" id="PF02678"/>
    </source>
</evidence>
<dbReference type="InterPro" id="IPR014710">
    <property type="entry name" value="RmlC-like_jellyroll"/>
</dbReference>